<sequence>MKTSKFKTTAKCGGCVARISEMLDKAVSRDRWNIDLSTPDRVLTITSDLSDDQVIELVKEAGFKAEKLG</sequence>
<dbReference type="Gene3D" id="3.30.70.100">
    <property type="match status" value="1"/>
</dbReference>
<reference evidence="1 2" key="1">
    <citation type="submission" date="2018-10" db="EMBL/GenBank/DDBJ databases">
        <title>Butyricimonas faecalis sp. nov., isolated from human faeces and emended description of the genus Butyricimonas.</title>
        <authorList>
            <person name="Le Roy T."/>
            <person name="Van der Smissen P."/>
            <person name="Paquot A."/>
            <person name="Delzenne N."/>
            <person name="Muccioli G."/>
            <person name="Collet J.-F."/>
            <person name="Cani P.D."/>
        </authorList>
    </citation>
    <scope>NUCLEOTIDE SEQUENCE [LARGE SCALE GENOMIC DNA]</scope>
    <source>
        <strain evidence="1 2">H184</strain>
    </source>
</reference>
<dbReference type="RefSeq" id="WP_106624206.1">
    <property type="nucleotide sequence ID" value="NZ_CP032819.1"/>
</dbReference>
<dbReference type="Proteomes" id="UP000270673">
    <property type="component" value="Chromosome"/>
</dbReference>
<dbReference type="InterPro" id="IPR036163">
    <property type="entry name" value="HMA_dom_sf"/>
</dbReference>
<name>A0A3Q9IU35_9BACT</name>
<organism evidence="1 2">
    <name type="scientific">Butyricimonas faecalis</name>
    <dbReference type="NCBI Taxonomy" id="2093856"/>
    <lineage>
        <taxon>Bacteria</taxon>
        <taxon>Pseudomonadati</taxon>
        <taxon>Bacteroidota</taxon>
        <taxon>Bacteroidia</taxon>
        <taxon>Bacteroidales</taxon>
        <taxon>Odoribacteraceae</taxon>
        <taxon>Butyricimonas</taxon>
    </lineage>
</organism>
<dbReference type="AlphaFoldDB" id="A0A3Q9IU35"/>
<protein>
    <submittedName>
        <fullName evidence="1">Heavy metal transport/detoxification protein</fullName>
    </submittedName>
</protein>
<proteinExistence type="predicted"/>
<dbReference type="SUPFAM" id="SSF55008">
    <property type="entry name" value="HMA, heavy metal-associated domain"/>
    <property type="match status" value="1"/>
</dbReference>
<evidence type="ECO:0000313" key="2">
    <source>
        <dbReference type="Proteomes" id="UP000270673"/>
    </source>
</evidence>
<keyword evidence="2" id="KW-1185">Reference proteome</keyword>
<dbReference type="EMBL" id="CP032819">
    <property type="protein sequence ID" value="AZS31783.1"/>
    <property type="molecule type" value="Genomic_DNA"/>
</dbReference>
<dbReference type="KEGG" id="buy:D8S85_21025"/>
<dbReference type="GO" id="GO:0046872">
    <property type="term" value="F:metal ion binding"/>
    <property type="evidence" value="ECO:0007669"/>
    <property type="project" value="InterPro"/>
</dbReference>
<evidence type="ECO:0000313" key="1">
    <source>
        <dbReference type="EMBL" id="AZS31783.1"/>
    </source>
</evidence>
<dbReference type="OrthoDB" id="677920at2"/>
<gene>
    <name evidence="1" type="ORF">D8S85_21025</name>
</gene>
<accession>A0A3Q9IU35</accession>